<keyword evidence="6" id="KW-1185">Reference proteome</keyword>
<dbReference type="SUPFAM" id="SSF47769">
    <property type="entry name" value="SAM/Pointed domain"/>
    <property type="match status" value="1"/>
</dbReference>
<keyword evidence="2 3" id="KW-0238">DNA-binding</keyword>
<dbReference type="InterPro" id="IPR000418">
    <property type="entry name" value="Ets_dom"/>
</dbReference>
<evidence type="ECO:0000313" key="5">
    <source>
        <dbReference type="EMBL" id="KAF6216472.1"/>
    </source>
</evidence>
<proteinExistence type="inferred from homology"/>
<dbReference type="Proteomes" id="UP000466442">
    <property type="component" value="Linkage Group LG1"/>
</dbReference>
<dbReference type="PRINTS" id="PR00454">
    <property type="entry name" value="ETSDOMAIN"/>
</dbReference>
<dbReference type="AlphaFoldDB" id="A0A6A4KLT8"/>
<dbReference type="Gene3D" id="1.10.10.10">
    <property type="entry name" value="Winged helix-like DNA-binding domain superfamily/Winged helix DNA-binding domain"/>
    <property type="match status" value="1"/>
</dbReference>
<evidence type="ECO:0000256" key="4">
    <source>
        <dbReference type="SAM" id="MobiDB-lite"/>
    </source>
</evidence>
<accession>A0A6A4KLT8</accession>
<dbReference type="Pfam" id="PF00178">
    <property type="entry name" value="Ets"/>
    <property type="match status" value="1"/>
</dbReference>
<dbReference type="PANTHER" id="PTHR11849">
    <property type="entry name" value="ETS"/>
    <property type="match status" value="1"/>
</dbReference>
<dbReference type="PANTHER" id="PTHR11849:SF190">
    <property type="entry name" value="ETS-DOMAIN PROTEIN"/>
    <property type="match status" value="1"/>
</dbReference>
<dbReference type="SUPFAM" id="SSF46785">
    <property type="entry name" value="Winged helix' DNA-binding domain"/>
    <property type="match status" value="1"/>
</dbReference>
<dbReference type="EMBL" id="WIXP02000001">
    <property type="protein sequence ID" value="KAF6216472.1"/>
    <property type="molecule type" value="Genomic_DNA"/>
</dbReference>
<dbReference type="InterPro" id="IPR013761">
    <property type="entry name" value="SAM/pointed_sf"/>
</dbReference>
<dbReference type="GO" id="GO:0030154">
    <property type="term" value="P:cell differentiation"/>
    <property type="evidence" value="ECO:0007669"/>
    <property type="project" value="TreeGrafter"/>
</dbReference>
<dbReference type="FunFam" id="1.10.10.10:FF:001336">
    <property type="entry name" value="Epithelium specific ets factor 3, ese3, putative"/>
    <property type="match status" value="1"/>
</dbReference>
<dbReference type="SMART" id="SM00413">
    <property type="entry name" value="ETS"/>
    <property type="match status" value="1"/>
</dbReference>
<evidence type="ECO:0000256" key="1">
    <source>
        <dbReference type="ARBA" id="ARBA00005562"/>
    </source>
</evidence>
<reference evidence="5" key="1">
    <citation type="journal article" date="2021" name="Mol. Ecol. Resour.">
        <title>Apolygus lucorum genome provides insights into omnivorousness and mesophyll feeding.</title>
        <authorList>
            <person name="Liu Y."/>
            <person name="Liu H."/>
            <person name="Wang H."/>
            <person name="Huang T."/>
            <person name="Liu B."/>
            <person name="Yang B."/>
            <person name="Yin L."/>
            <person name="Li B."/>
            <person name="Zhang Y."/>
            <person name="Zhang S."/>
            <person name="Jiang F."/>
            <person name="Zhang X."/>
            <person name="Ren Y."/>
            <person name="Wang B."/>
            <person name="Wang S."/>
            <person name="Lu Y."/>
            <person name="Wu K."/>
            <person name="Fan W."/>
            <person name="Wang G."/>
        </authorList>
    </citation>
    <scope>NUCLEOTIDE SEQUENCE</scope>
    <source>
        <strain evidence="5">12Hb</strain>
    </source>
</reference>
<keyword evidence="3" id="KW-0539">Nucleus</keyword>
<dbReference type="Gene3D" id="1.10.150.50">
    <property type="entry name" value="Transcription Factor, Ets-1"/>
    <property type="match status" value="1"/>
</dbReference>
<dbReference type="Pfam" id="PF02198">
    <property type="entry name" value="SAM_PNT"/>
    <property type="match status" value="1"/>
</dbReference>
<name>A0A6A4KLT8_APOLU</name>
<feature type="region of interest" description="Disordered" evidence="4">
    <location>
        <begin position="129"/>
        <end position="186"/>
    </location>
</feature>
<dbReference type="InterPro" id="IPR036388">
    <property type="entry name" value="WH-like_DNA-bd_sf"/>
</dbReference>
<sequence length="304" mass="35272">MTESEFTDITPEFGRSLYEHIRMESRLTPSITSGNYLIRSENTKPVEQWNDSDIADWLLRTSSDIGTDYTELCGEKFVRLTGPEIMDMTERDFLDVSPVHGKQLFSSIQRSLSSWRISSECTCMKNYDNVSPMNPYEDENGSDRENTPASGLSNPASGELTNPPVIIKKRGRGRPSNPNKKGKKKAENSYGRLWEFLRDLLKNPDMCPRIIKWDNHDEGLFRFVQSNEVARIWGERKGNKDMTYEKLSRAMRYYYKSKVLQAVVGRRLVYRFGPNATDWRVSDPNFERKKKSETMMRQDFSATH</sequence>
<evidence type="ECO:0000256" key="2">
    <source>
        <dbReference type="ARBA" id="ARBA00023125"/>
    </source>
</evidence>
<dbReference type="InterPro" id="IPR046328">
    <property type="entry name" value="ETS_fam"/>
</dbReference>
<dbReference type="GO" id="GO:0043565">
    <property type="term" value="F:sequence-specific DNA binding"/>
    <property type="evidence" value="ECO:0007669"/>
    <property type="project" value="InterPro"/>
</dbReference>
<gene>
    <name evidence="5" type="ORF">GE061_000814</name>
</gene>
<comment type="caution">
    <text evidence="5">The sequence shown here is derived from an EMBL/GenBank/DDBJ whole genome shotgun (WGS) entry which is preliminary data.</text>
</comment>
<dbReference type="GO" id="GO:0000981">
    <property type="term" value="F:DNA-binding transcription factor activity, RNA polymerase II-specific"/>
    <property type="evidence" value="ECO:0007669"/>
    <property type="project" value="TreeGrafter"/>
</dbReference>
<dbReference type="InterPro" id="IPR003118">
    <property type="entry name" value="Pointed_dom"/>
</dbReference>
<comment type="subcellular location">
    <subcellularLocation>
        <location evidence="3">Nucleus</location>
    </subcellularLocation>
</comment>
<evidence type="ECO:0000313" key="6">
    <source>
        <dbReference type="Proteomes" id="UP000466442"/>
    </source>
</evidence>
<organism evidence="5 6">
    <name type="scientific">Apolygus lucorum</name>
    <name type="common">Small green plant bug</name>
    <name type="synonym">Lygocoris lucorum</name>
    <dbReference type="NCBI Taxonomy" id="248454"/>
    <lineage>
        <taxon>Eukaryota</taxon>
        <taxon>Metazoa</taxon>
        <taxon>Ecdysozoa</taxon>
        <taxon>Arthropoda</taxon>
        <taxon>Hexapoda</taxon>
        <taxon>Insecta</taxon>
        <taxon>Pterygota</taxon>
        <taxon>Neoptera</taxon>
        <taxon>Paraneoptera</taxon>
        <taxon>Hemiptera</taxon>
        <taxon>Heteroptera</taxon>
        <taxon>Panheteroptera</taxon>
        <taxon>Cimicomorpha</taxon>
        <taxon>Miridae</taxon>
        <taxon>Mirini</taxon>
        <taxon>Apolygus</taxon>
    </lineage>
</organism>
<evidence type="ECO:0000256" key="3">
    <source>
        <dbReference type="RuleBase" id="RU004019"/>
    </source>
</evidence>
<dbReference type="OrthoDB" id="5975550at2759"/>
<comment type="similarity">
    <text evidence="1 3">Belongs to the ETS family.</text>
</comment>
<feature type="compositionally biased region" description="Polar residues" evidence="4">
    <location>
        <begin position="147"/>
        <end position="160"/>
    </location>
</feature>
<dbReference type="PROSITE" id="PS50061">
    <property type="entry name" value="ETS_DOMAIN_3"/>
    <property type="match status" value="1"/>
</dbReference>
<dbReference type="GO" id="GO:0005634">
    <property type="term" value="C:nucleus"/>
    <property type="evidence" value="ECO:0007669"/>
    <property type="project" value="UniProtKB-SubCell"/>
</dbReference>
<dbReference type="InterPro" id="IPR036390">
    <property type="entry name" value="WH_DNA-bd_sf"/>
</dbReference>
<protein>
    <submittedName>
        <fullName evidence="5">Uncharacterized protein</fullName>
    </submittedName>
</protein>